<protein>
    <submittedName>
        <fullName evidence="2">Uncharacterized protein</fullName>
    </submittedName>
</protein>
<dbReference type="Pfam" id="PF10346">
    <property type="entry name" value="Con-6"/>
    <property type="match status" value="1"/>
</dbReference>
<name>A0A9P8VVX6_9HYPO</name>
<gene>
    <name evidence="2" type="ORF">B0T10DRAFT_581723</name>
</gene>
<sequence>MSNESAPKYYVDEDGERVEIPEPDPGAQKRGLHGALVNPNNSEDAKQHAREVLKEKFDEDYKPPTQKERLEAERSKDPNNINRGLLAALHNDRVHTDTKVEISERLIKSGAVDMEEHEEKGIVL</sequence>
<dbReference type="PANTHER" id="PTHR36576">
    <property type="entry name" value="UPF0654 PROTEIN C11D3.01C-RELATED"/>
    <property type="match status" value="1"/>
</dbReference>
<organism evidence="2 3">
    <name type="scientific">Thelonectria olida</name>
    <dbReference type="NCBI Taxonomy" id="1576542"/>
    <lineage>
        <taxon>Eukaryota</taxon>
        <taxon>Fungi</taxon>
        <taxon>Dikarya</taxon>
        <taxon>Ascomycota</taxon>
        <taxon>Pezizomycotina</taxon>
        <taxon>Sordariomycetes</taxon>
        <taxon>Hypocreomycetidae</taxon>
        <taxon>Hypocreales</taxon>
        <taxon>Nectriaceae</taxon>
        <taxon>Thelonectria</taxon>
    </lineage>
</organism>
<dbReference type="AlphaFoldDB" id="A0A9P8VVX6"/>
<evidence type="ECO:0000313" key="2">
    <source>
        <dbReference type="EMBL" id="KAH6880437.1"/>
    </source>
</evidence>
<reference evidence="2 3" key="1">
    <citation type="journal article" date="2021" name="Nat. Commun.">
        <title>Genetic determinants of endophytism in the Arabidopsis root mycobiome.</title>
        <authorList>
            <person name="Mesny F."/>
            <person name="Miyauchi S."/>
            <person name="Thiergart T."/>
            <person name="Pickel B."/>
            <person name="Atanasova L."/>
            <person name="Karlsson M."/>
            <person name="Huettel B."/>
            <person name="Barry K.W."/>
            <person name="Haridas S."/>
            <person name="Chen C."/>
            <person name="Bauer D."/>
            <person name="Andreopoulos W."/>
            <person name="Pangilinan J."/>
            <person name="LaButti K."/>
            <person name="Riley R."/>
            <person name="Lipzen A."/>
            <person name="Clum A."/>
            <person name="Drula E."/>
            <person name="Henrissat B."/>
            <person name="Kohler A."/>
            <person name="Grigoriev I.V."/>
            <person name="Martin F.M."/>
            <person name="Hacquard S."/>
        </authorList>
    </citation>
    <scope>NUCLEOTIDE SEQUENCE [LARGE SCALE GENOMIC DNA]</scope>
    <source>
        <strain evidence="2 3">MPI-CAGE-CH-0241</strain>
    </source>
</reference>
<feature type="compositionally biased region" description="Basic and acidic residues" evidence="1">
    <location>
        <begin position="43"/>
        <end position="77"/>
    </location>
</feature>
<evidence type="ECO:0000256" key="1">
    <source>
        <dbReference type="SAM" id="MobiDB-lite"/>
    </source>
</evidence>
<keyword evidence="3" id="KW-1185">Reference proteome</keyword>
<dbReference type="InterPro" id="IPR052670">
    <property type="entry name" value="UPF0654_domain"/>
</dbReference>
<dbReference type="GO" id="GO:0005737">
    <property type="term" value="C:cytoplasm"/>
    <property type="evidence" value="ECO:0007669"/>
    <property type="project" value="TreeGrafter"/>
</dbReference>
<feature type="region of interest" description="Disordered" evidence="1">
    <location>
        <begin position="1"/>
        <end position="81"/>
    </location>
</feature>
<evidence type="ECO:0000313" key="3">
    <source>
        <dbReference type="Proteomes" id="UP000777438"/>
    </source>
</evidence>
<comment type="caution">
    <text evidence="2">The sequence shown here is derived from an EMBL/GenBank/DDBJ whole genome shotgun (WGS) entry which is preliminary data.</text>
</comment>
<dbReference type="EMBL" id="JAGPYM010000026">
    <property type="protein sequence ID" value="KAH6880437.1"/>
    <property type="molecule type" value="Genomic_DNA"/>
</dbReference>
<dbReference type="InterPro" id="IPR018824">
    <property type="entry name" value="Conidiation-specific_6"/>
</dbReference>
<proteinExistence type="predicted"/>
<dbReference type="Proteomes" id="UP000777438">
    <property type="component" value="Unassembled WGS sequence"/>
</dbReference>
<dbReference type="PANTHER" id="PTHR36576:SF2">
    <property type="entry name" value="PROTEIN CON-6, PUTATIVE (AFU_ORTHOLOGUE AFUA_4G03615)-RELATED"/>
    <property type="match status" value="1"/>
</dbReference>
<dbReference type="OrthoDB" id="5419162at2759"/>
<accession>A0A9P8VVX6</accession>